<feature type="transmembrane region" description="Helical" evidence="2">
    <location>
        <begin position="16"/>
        <end position="35"/>
    </location>
</feature>
<proteinExistence type="predicted"/>
<sequence length="76" mass="8102">MGPSAAPIDAIGDYRIVLDVIGAPALLTLLVSALLHPRRQPGREVLTSDEGPRPTPITRRQGNPLAIADRRPGGMR</sequence>
<evidence type="ECO:0000313" key="4">
    <source>
        <dbReference type="Proteomes" id="UP000680750"/>
    </source>
</evidence>
<dbReference type="KEGG" id="aser:Asera_60280"/>
<dbReference type="Proteomes" id="UP000680750">
    <property type="component" value="Chromosome"/>
</dbReference>
<evidence type="ECO:0000313" key="3">
    <source>
        <dbReference type="EMBL" id="BCJ31920.1"/>
    </source>
</evidence>
<keyword evidence="4" id="KW-1185">Reference proteome</keyword>
<keyword evidence="2" id="KW-1133">Transmembrane helix</keyword>
<dbReference type="AlphaFoldDB" id="A0A810L8Q6"/>
<organism evidence="3 4">
    <name type="scientific">Actinocatenispora sera</name>
    <dbReference type="NCBI Taxonomy" id="390989"/>
    <lineage>
        <taxon>Bacteria</taxon>
        <taxon>Bacillati</taxon>
        <taxon>Actinomycetota</taxon>
        <taxon>Actinomycetes</taxon>
        <taxon>Micromonosporales</taxon>
        <taxon>Micromonosporaceae</taxon>
        <taxon>Actinocatenispora</taxon>
    </lineage>
</organism>
<evidence type="ECO:0000256" key="2">
    <source>
        <dbReference type="SAM" id="Phobius"/>
    </source>
</evidence>
<protein>
    <submittedName>
        <fullName evidence="3">Uncharacterized protein</fullName>
    </submittedName>
</protein>
<dbReference type="EMBL" id="AP023354">
    <property type="protein sequence ID" value="BCJ31920.1"/>
    <property type="molecule type" value="Genomic_DNA"/>
</dbReference>
<gene>
    <name evidence="3" type="ORF">Asera_60280</name>
</gene>
<name>A0A810L8Q6_9ACTN</name>
<keyword evidence="2" id="KW-0812">Transmembrane</keyword>
<evidence type="ECO:0000256" key="1">
    <source>
        <dbReference type="SAM" id="MobiDB-lite"/>
    </source>
</evidence>
<feature type="region of interest" description="Disordered" evidence="1">
    <location>
        <begin position="40"/>
        <end position="76"/>
    </location>
</feature>
<keyword evidence="2" id="KW-0472">Membrane</keyword>
<accession>A0A810L8Q6</accession>
<reference evidence="3" key="1">
    <citation type="submission" date="2020-08" db="EMBL/GenBank/DDBJ databases">
        <title>Whole genome shotgun sequence of Actinocatenispora sera NBRC 101916.</title>
        <authorList>
            <person name="Komaki H."/>
            <person name="Tamura T."/>
        </authorList>
    </citation>
    <scope>NUCLEOTIDE SEQUENCE</scope>
    <source>
        <strain evidence="3">NBRC 101916</strain>
    </source>
</reference>